<dbReference type="RefSeq" id="WP_237755086.1">
    <property type="nucleotide sequence ID" value="NZ_CP006850.1"/>
</dbReference>
<feature type="transmembrane region" description="Helical" evidence="1">
    <location>
        <begin position="262"/>
        <end position="283"/>
    </location>
</feature>
<dbReference type="KEGG" id="nno:NONO_c04530"/>
<accession>W5TDF0</accession>
<keyword evidence="1" id="KW-0472">Membrane</keyword>
<feature type="transmembrane region" description="Helical" evidence="1">
    <location>
        <begin position="200"/>
        <end position="224"/>
    </location>
</feature>
<dbReference type="STRING" id="1415166.NONO_c04530"/>
<dbReference type="eggNOG" id="COG1277">
    <property type="taxonomic scope" value="Bacteria"/>
</dbReference>
<feature type="transmembrane region" description="Helical" evidence="1">
    <location>
        <begin position="84"/>
        <end position="106"/>
    </location>
</feature>
<feature type="transmembrane region" description="Helical" evidence="1">
    <location>
        <begin position="172"/>
        <end position="193"/>
    </location>
</feature>
<keyword evidence="3" id="KW-1185">Reference proteome</keyword>
<dbReference type="PATRIC" id="fig|1415166.3.peg.458"/>
<dbReference type="Proteomes" id="UP000019150">
    <property type="component" value="Chromosome"/>
</dbReference>
<reference evidence="2 3" key="1">
    <citation type="journal article" date="2014" name="Appl. Environ. Microbiol.">
        <title>Insights into the Microbial Degradation of Rubber and Gutta-Percha by Analysis of the Complete Genome of Nocardia nova SH22a.</title>
        <authorList>
            <person name="Luo Q."/>
            <person name="Hiessl S."/>
            <person name="Poehlein A."/>
            <person name="Daniel R."/>
            <person name="Steinbuchel A."/>
        </authorList>
    </citation>
    <scope>NUCLEOTIDE SEQUENCE [LARGE SCALE GENOMIC DNA]</scope>
    <source>
        <strain evidence="2">SH22a</strain>
    </source>
</reference>
<evidence type="ECO:0000256" key="1">
    <source>
        <dbReference type="SAM" id="Phobius"/>
    </source>
</evidence>
<name>W5TDF0_9NOCA</name>
<dbReference type="AlphaFoldDB" id="W5TDF0"/>
<evidence type="ECO:0000313" key="3">
    <source>
        <dbReference type="Proteomes" id="UP000019150"/>
    </source>
</evidence>
<evidence type="ECO:0000313" key="2">
    <source>
        <dbReference type="EMBL" id="AHH15266.1"/>
    </source>
</evidence>
<organism evidence="2 3">
    <name type="scientific">Nocardia nova SH22a</name>
    <dbReference type="NCBI Taxonomy" id="1415166"/>
    <lineage>
        <taxon>Bacteria</taxon>
        <taxon>Bacillati</taxon>
        <taxon>Actinomycetota</taxon>
        <taxon>Actinomycetes</taxon>
        <taxon>Mycobacteriales</taxon>
        <taxon>Nocardiaceae</taxon>
        <taxon>Nocardia</taxon>
    </lineage>
</organism>
<keyword evidence="1" id="KW-1133">Transmembrane helix</keyword>
<dbReference type="EMBL" id="CP006850">
    <property type="protein sequence ID" value="AHH15266.1"/>
    <property type="molecule type" value="Genomic_DNA"/>
</dbReference>
<proteinExistence type="predicted"/>
<gene>
    <name evidence="2" type="ORF">NONO_c04530</name>
</gene>
<dbReference type="HOGENOM" id="CLU_088490_0_0_11"/>
<keyword evidence="1" id="KW-0812">Transmembrane</keyword>
<feature type="transmembrane region" description="Helical" evidence="1">
    <location>
        <begin position="127"/>
        <end position="152"/>
    </location>
</feature>
<sequence>MTATDMTGDVIACVRAEFARLRKWPAFWIVLGTWIVLNLVFAYLFNYLAYSSGSGSRMSNGQPREVLLQLMLPAAVPEVFTQGMAMFGGALMLVLGALVVGSGYGWGSWKTVFTQGPSRAAVAGGTVLALVAVVVGLVVTAFVVDTGVAAVIGAAEHQSLSLPTLGHTALGLGTGIAILGMWTLAGALIAAIARGPALAVGLGLVWVLVVENLLRGVAAIFAPIRAVTDHLPGTAAGSLAGAMRTVGGSATPGVLDILSRPASAVVLAVYIVLFAAGAITLAVRRDMA</sequence>
<protein>
    <submittedName>
        <fullName evidence="2">Putative membrane protein</fullName>
    </submittedName>
</protein>
<feature type="transmembrane region" description="Helical" evidence="1">
    <location>
        <begin position="26"/>
        <end position="50"/>
    </location>
</feature>